<gene>
    <name evidence="6" type="ORF">PENTCL1PPCAC_5923</name>
</gene>
<dbReference type="InterPro" id="IPR036640">
    <property type="entry name" value="ABC1_TM_sf"/>
</dbReference>
<evidence type="ECO:0000256" key="4">
    <source>
        <dbReference type="SAM" id="Phobius"/>
    </source>
</evidence>
<accession>A0AAV5SL05</accession>
<dbReference type="Pfam" id="PF00664">
    <property type="entry name" value="ABC_membrane"/>
    <property type="match status" value="1"/>
</dbReference>
<protein>
    <recommendedName>
        <fullName evidence="5">ABC transmembrane type-1 domain-containing protein</fullName>
    </recommendedName>
</protein>
<feature type="transmembrane region" description="Helical" evidence="4">
    <location>
        <begin position="54"/>
        <end position="74"/>
    </location>
</feature>
<feature type="non-terminal residue" evidence="6">
    <location>
        <position position="1"/>
    </location>
</feature>
<proteinExistence type="predicted"/>
<evidence type="ECO:0000313" key="6">
    <source>
        <dbReference type="EMBL" id="GMS83748.1"/>
    </source>
</evidence>
<keyword evidence="7" id="KW-1185">Reference proteome</keyword>
<evidence type="ECO:0000256" key="3">
    <source>
        <dbReference type="ARBA" id="ARBA00023136"/>
    </source>
</evidence>
<sequence length="84" mass="9904">QMALEIFDNVTTIQQIGVESHFQEKYDEMLRKREGPLKRKIRYQAVVQATNQSLFFFVDFITTVVGVYFVYLGYFTPQVLFLAQ</sequence>
<dbReference type="Proteomes" id="UP001432027">
    <property type="component" value="Unassembled WGS sequence"/>
</dbReference>
<evidence type="ECO:0000256" key="1">
    <source>
        <dbReference type="ARBA" id="ARBA00022692"/>
    </source>
</evidence>
<evidence type="ECO:0000259" key="5">
    <source>
        <dbReference type="PROSITE" id="PS50929"/>
    </source>
</evidence>
<organism evidence="6 7">
    <name type="scientific">Pristionchus entomophagus</name>
    <dbReference type="NCBI Taxonomy" id="358040"/>
    <lineage>
        <taxon>Eukaryota</taxon>
        <taxon>Metazoa</taxon>
        <taxon>Ecdysozoa</taxon>
        <taxon>Nematoda</taxon>
        <taxon>Chromadorea</taxon>
        <taxon>Rhabditida</taxon>
        <taxon>Rhabditina</taxon>
        <taxon>Diplogasteromorpha</taxon>
        <taxon>Diplogasteroidea</taxon>
        <taxon>Neodiplogasteridae</taxon>
        <taxon>Pristionchus</taxon>
    </lineage>
</organism>
<dbReference type="SUPFAM" id="SSF90123">
    <property type="entry name" value="ABC transporter transmembrane region"/>
    <property type="match status" value="1"/>
</dbReference>
<dbReference type="AlphaFoldDB" id="A0AAV5SL05"/>
<reference evidence="6" key="1">
    <citation type="submission" date="2023-10" db="EMBL/GenBank/DDBJ databases">
        <title>Genome assembly of Pristionchus species.</title>
        <authorList>
            <person name="Yoshida K."/>
            <person name="Sommer R.J."/>
        </authorList>
    </citation>
    <scope>NUCLEOTIDE SEQUENCE</scope>
    <source>
        <strain evidence="6">RS0144</strain>
    </source>
</reference>
<dbReference type="InterPro" id="IPR011527">
    <property type="entry name" value="ABC1_TM_dom"/>
</dbReference>
<dbReference type="EMBL" id="BTSX01000002">
    <property type="protein sequence ID" value="GMS83748.1"/>
    <property type="molecule type" value="Genomic_DNA"/>
</dbReference>
<comment type="caution">
    <text evidence="6">The sequence shown here is derived from an EMBL/GenBank/DDBJ whole genome shotgun (WGS) entry which is preliminary data.</text>
</comment>
<evidence type="ECO:0000313" key="7">
    <source>
        <dbReference type="Proteomes" id="UP001432027"/>
    </source>
</evidence>
<name>A0AAV5SL05_9BILA</name>
<dbReference type="GO" id="GO:0005524">
    <property type="term" value="F:ATP binding"/>
    <property type="evidence" value="ECO:0007669"/>
    <property type="project" value="InterPro"/>
</dbReference>
<evidence type="ECO:0000256" key="2">
    <source>
        <dbReference type="ARBA" id="ARBA00022989"/>
    </source>
</evidence>
<feature type="domain" description="ABC transmembrane type-1" evidence="5">
    <location>
        <begin position="1"/>
        <end position="84"/>
    </location>
</feature>
<dbReference type="GO" id="GO:0016020">
    <property type="term" value="C:membrane"/>
    <property type="evidence" value="ECO:0007669"/>
    <property type="project" value="InterPro"/>
</dbReference>
<feature type="non-terminal residue" evidence="6">
    <location>
        <position position="84"/>
    </location>
</feature>
<keyword evidence="3 4" id="KW-0472">Membrane</keyword>
<dbReference type="PROSITE" id="PS50929">
    <property type="entry name" value="ABC_TM1F"/>
    <property type="match status" value="1"/>
</dbReference>
<dbReference type="Gene3D" id="1.20.1560.10">
    <property type="entry name" value="ABC transporter type 1, transmembrane domain"/>
    <property type="match status" value="1"/>
</dbReference>
<keyword evidence="2 4" id="KW-1133">Transmembrane helix</keyword>
<keyword evidence="1 4" id="KW-0812">Transmembrane</keyword>
<dbReference type="GO" id="GO:0140359">
    <property type="term" value="F:ABC-type transporter activity"/>
    <property type="evidence" value="ECO:0007669"/>
    <property type="project" value="InterPro"/>
</dbReference>